<organism evidence="2 3">
    <name type="scientific">Massilia violaceinigra</name>
    <dbReference type="NCBI Taxonomy" id="2045208"/>
    <lineage>
        <taxon>Bacteria</taxon>
        <taxon>Pseudomonadati</taxon>
        <taxon>Pseudomonadota</taxon>
        <taxon>Betaproteobacteria</taxon>
        <taxon>Burkholderiales</taxon>
        <taxon>Oxalobacteraceae</taxon>
        <taxon>Telluria group</taxon>
        <taxon>Massilia</taxon>
    </lineage>
</organism>
<keyword evidence="3" id="KW-1185">Reference proteome</keyword>
<dbReference type="EMBL" id="CP024608">
    <property type="protein sequence ID" value="ATQ73336.1"/>
    <property type="molecule type" value="Genomic_DNA"/>
</dbReference>
<keyword evidence="1" id="KW-0472">Membrane</keyword>
<dbReference type="RefSeq" id="WP_099873171.1">
    <property type="nucleotide sequence ID" value="NZ_CP024608.1"/>
</dbReference>
<protein>
    <submittedName>
        <fullName evidence="2">Uncharacterized protein</fullName>
    </submittedName>
</protein>
<evidence type="ECO:0000256" key="1">
    <source>
        <dbReference type="SAM" id="Phobius"/>
    </source>
</evidence>
<accession>A0A2D2DED0</accession>
<proteinExistence type="predicted"/>
<evidence type="ECO:0000313" key="3">
    <source>
        <dbReference type="Proteomes" id="UP000229897"/>
    </source>
</evidence>
<keyword evidence="1" id="KW-1133">Transmembrane helix</keyword>
<name>A0A2D2DED0_9BURK</name>
<keyword evidence="1" id="KW-0812">Transmembrane</keyword>
<feature type="transmembrane region" description="Helical" evidence="1">
    <location>
        <begin position="6"/>
        <end position="25"/>
    </location>
</feature>
<dbReference type="AlphaFoldDB" id="A0A2D2DED0"/>
<dbReference type="Proteomes" id="UP000229897">
    <property type="component" value="Chromosome"/>
</dbReference>
<feature type="transmembrane region" description="Helical" evidence="1">
    <location>
        <begin position="46"/>
        <end position="70"/>
    </location>
</feature>
<sequence length="120" mass="12686">MIAGFLLALIGHGVIGALLALELAISTVDQVLEVDIRTLPPTERAAHVVLFVNLGIILALLGQQLLAWAALPPALVRVDHGWASWVLSGLAIASLGWRVRDGLAASRLRRRSRMGGNGGL</sequence>
<evidence type="ECO:0000313" key="2">
    <source>
        <dbReference type="EMBL" id="ATQ73336.1"/>
    </source>
</evidence>
<dbReference type="KEGG" id="mass:CR152_01555"/>
<gene>
    <name evidence="2" type="ORF">CR152_01555</name>
</gene>
<feature type="transmembrane region" description="Helical" evidence="1">
    <location>
        <begin position="82"/>
        <end position="99"/>
    </location>
</feature>
<reference evidence="2" key="1">
    <citation type="submission" date="2017-10" db="EMBL/GenBank/DDBJ databases">
        <title>Massilia psychrophilum sp. nov., a novel purple-pigmented bacterium isolated from Tianshan glacier, Xinjiang Municipality, China.</title>
        <authorList>
            <person name="Wang H."/>
        </authorList>
    </citation>
    <scope>NUCLEOTIDE SEQUENCE [LARGE SCALE GENOMIC DNA]</scope>
    <source>
        <strain evidence="2">B2</strain>
    </source>
</reference>
<dbReference type="OrthoDB" id="9801773at2"/>